<evidence type="ECO:0000256" key="1">
    <source>
        <dbReference type="SAM" id="Phobius"/>
    </source>
</evidence>
<dbReference type="Pfam" id="PF06750">
    <property type="entry name" value="A24_N_bact"/>
    <property type="match status" value="1"/>
</dbReference>
<dbReference type="GO" id="GO:0005886">
    <property type="term" value="C:plasma membrane"/>
    <property type="evidence" value="ECO:0007669"/>
    <property type="project" value="TreeGrafter"/>
</dbReference>
<sequence>MKYFLYLIFFIFGACIISFLKVIAHDYPQISLTRRSHCDYCGRILRWFEIIPIVGYFIVNGKCYSCKNQIIFWNPILELIGGLFFALTGYLQGQNYLAFFTMLILLSFSDYYFGYIYPIFYLLCIPTLILNMQNLNILTAVIIYLSLLLLSRHGLIGLGDVELIALISLVFNLSILLWTLILACLLCLIVFGINKKKIVSIYSLFNNRFRNNLSNLFYYFYYYSLGNIFCNLSQLTHSSHHLAS</sequence>
<dbReference type="EMBL" id="VDFO01000006">
    <property type="protein sequence ID" value="MQS96726.1"/>
    <property type="molecule type" value="Genomic_DNA"/>
</dbReference>
<proteinExistence type="predicted"/>
<feature type="transmembrane region" description="Helical" evidence="1">
    <location>
        <begin position="97"/>
        <end position="123"/>
    </location>
</feature>
<protein>
    <submittedName>
        <fullName evidence="3">Prepilin peptidase</fullName>
    </submittedName>
</protein>
<gene>
    <name evidence="3" type="ORF">FHL05_02330</name>
</gene>
<keyword evidence="4" id="KW-1185">Reference proteome</keyword>
<evidence type="ECO:0000313" key="3">
    <source>
        <dbReference type="EMBL" id="MQS96726.1"/>
    </source>
</evidence>
<feature type="domain" description="Prepilin peptidase A24 N-terminal" evidence="2">
    <location>
        <begin position="11"/>
        <end position="88"/>
    </location>
</feature>
<dbReference type="InterPro" id="IPR050882">
    <property type="entry name" value="Prepilin_peptidase/N-MTase"/>
</dbReference>
<dbReference type="AlphaFoldDB" id="A0A5P0ZUG5"/>
<dbReference type="InterPro" id="IPR010627">
    <property type="entry name" value="Prepilin_pept_A24_N"/>
</dbReference>
<keyword evidence="1" id="KW-0472">Membrane</keyword>
<organism evidence="3 4">
    <name type="scientific">Companilactobacillus halodurans</name>
    <dbReference type="NCBI Taxonomy" id="2584183"/>
    <lineage>
        <taxon>Bacteria</taxon>
        <taxon>Bacillati</taxon>
        <taxon>Bacillota</taxon>
        <taxon>Bacilli</taxon>
        <taxon>Lactobacillales</taxon>
        <taxon>Lactobacillaceae</taxon>
        <taxon>Companilactobacillus</taxon>
    </lineage>
</organism>
<accession>A0A5P0ZUG5</accession>
<dbReference type="GO" id="GO:0006465">
    <property type="term" value="P:signal peptide processing"/>
    <property type="evidence" value="ECO:0007669"/>
    <property type="project" value="TreeGrafter"/>
</dbReference>
<feature type="transmembrane region" description="Helical" evidence="1">
    <location>
        <begin position="44"/>
        <end position="59"/>
    </location>
</feature>
<dbReference type="OrthoDB" id="9789291at2"/>
<dbReference type="PANTHER" id="PTHR30487">
    <property type="entry name" value="TYPE 4 PREPILIN-LIKE PROTEINS LEADER PEPTIDE-PROCESSING ENZYME"/>
    <property type="match status" value="1"/>
</dbReference>
<dbReference type="GO" id="GO:0004190">
    <property type="term" value="F:aspartic-type endopeptidase activity"/>
    <property type="evidence" value="ECO:0007669"/>
    <property type="project" value="TreeGrafter"/>
</dbReference>
<dbReference type="RefSeq" id="WP_153521943.1">
    <property type="nucleotide sequence ID" value="NZ_VDFO01000006.1"/>
</dbReference>
<evidence type="ECO:0000259" key="2">
    <source>
        <dbReference type="Pfam" id="PF06750"/>
    </source>
</evidence>
<reference evidence="3 4" key="1">
    <citation type="journal article" date="2019" name="Syst. Appl. Microbiol.">
        <title>Polyphasic characterization of two novel Lactobacillus spp. isolated from blown salami packages: Description of Lactobacillus halodurans sp. nov. and Lactobacillus salsicarnum sp. nov.</title>
        <authorList>
            <person name="Schuster J.A."/>
            <person name="Klingl A."/>
            <person name="Vogel R.F."/>
            <person name="Ehrmann M.A."/>
        </authorList>
    </citation>
    <scope>NUCLEOTIDE SEQUENCE [LARGE SCALE GENOMIC DNA]</scope>
    <source>
        <strain evidence="3 4">TMW 1.1920</strain>
    </source>
</reference>
<comment type="caution">
    <text evidence="3">The sequence shown here is derived from an EMBL/GenBank/DDBJ whole genome shotgun (WGS) entry which is preliminary data.</text>
</comment>
<dbReference type="Proteomes" id="UP000371423">
    <property type="component" value="Unassembled WGS sequence"/>
</dbReference>
<keyword evidence="1" id="KW-0812">Transmembrane</keyword>
<dbReference type="PANTHER" id="PTHR30487:SF0">
    <property type="entry name" value="PREPILIN LEADER PEPTIDASE_N-METHYLTRANSFERASE-RELATED"/>
    <property type="match status" value="1"/>
</dbReference>
<feature type="transmembrane region" description="Helical" evidence="1">
    <location>
        <begin position="71"/>
        <end position="91"/>
    </location>
</feature>
<feature type="transmembrane region" description="Helical" evidence="1">
    <location>
        <begin position="135"/>
        <end position="151"/>
    </location>
</feature>
<evidence type="ECO:0000313" key="4">
    <source>
        <dbReference type="Proteomes" id="UP000371423"/>
    </source>
</evidence>
<feature type="transmembrane region" description="Helical" evidence="1">
    <location>
        <begin position="163"/>
        <end position="193"/>
    </location>
</feature>
<keyword evidence="1" id="KW-1133">Transmembrane helix</keyword>
<name>A0A5P0ZUG5_9LACO</name>
<feature type="transmembrane region" description="Helical" evidence="1">
    <location>
        <begin position="5"/>
        <end position="24"/>
    </location>
</feature>